<evidence type="ECO:0008006" key="2">
    <source>
        <dbReference type="Google" id="ProtNLM"/>
    </source>
</evidence>
<gene>
    <name evidence="1" type="ORF">METZ01_LOCUS384740</name>
</gene>
<reference evidence="1" key="1">
    <citation type="submission" date="2018-05" db="EMBL/GenBank/DDBJ databases">
        <authorList>
            <person name="Lanie J.A."/>
            <person name="Ng W.-L."/>
            <person name="Kazmierczak K.M."/>
            <person name="Andrzejewski T.M."/>
            <person name="Davidsen T.M."/>
            <person name="Wayne K.J."/>
            <person name="Tettelin H."/>
            <person name="Glass J.I."/>
            <person name="Rusch D."/>
            <person name="Podicherti R."/>
            <person name="Tsui H.-C.T."/>
            <person name="Winkler M.E."/>
        </authorList>
    </citation>
    <scope>NUCLEOTIDE SEQUENCE</scope>
</reference>
<dbReference type="InterPro" id="IPR011200">
    <property type="entry name" value="UCP012608"/>
</dbReference>
<name>A0A382UC85_9ZZZZ</name>
<dbReference type="AlphaFoldDB" id="A0A382UC85"/>
<dbReference type="EMBL" id="UINC01143138">
    <property type="protein sequence ID" value="SVD31886.1"/>
    <property type="molecule type" value="Genomic_DNA"/>
</dbReference>
<feature type="non-terminal residue" evidence="1">
    <location>
        <position position="192"/>
    </location>
</feature>
<evidence type="ECO:0000313" key="1">
    <source>
        <dbReference type="EMBL" id="SVD31886.1"/>
    </source>
</evidence>
<dbReference type="Pfam" id="PF10094">
    <property type="entry name" value="DUF2332"/>
    <property type="match status" value="1"/>
</dbReference>
<proteinExistence type="predicted"/>
<accession>A0A382UC85</accession>
<sequence>MHDLETLSLVFHRFAELECPGMSALYESLCHGIAEDSDVLAIAANARPGQPVPNLFMAAVHWLLMRGGEHPVSAYYPDLTPGPVEPGDPYPSFRSFCLDQREEITALISVRLVQTNVVRRCAVLLPAFAEAIGEARERPLSLVAIGASAGLNLFWDRYAYSYSDGRRWGDGGPSVQLSSVVRGEGRPPLPTS</sequence>
<organism evidence="1">
    <name type="scientific">marine metagenome</name>
    <dbReference type="NCBI Taxonomy" id="408172"/>
    <lineage>
        <taxon>unclassified sequences</taxon>
        <taxon>metagenomes</taxon>
        <taxon>ecological metagenomes</taxon>
    </lineage>
</organism>
<protein>
    <recommendedName>
        <fullName evidence="2">DUF2332 domain-containing protein</fullName>
    </recommendedName>
</protein>